<accession>A0A6J8C4S5</accession>
<name>A0A6J8C4S5_MYTCO</name>
<evidence type="ECO:0000313" key="1">
    <source>
        <dbReference type="EMBL" id="CAC5390496.1"/>
    </source>
</evidence>
<organism evidence="1 2">
    <name type="scientific">Mytilus coruscus</name>
    <name type="common">Sea mussel</name>
    <dbReference type="NCBI Taxonomy" id="42192"/>
    <lineage>
        <taxon>Eukaryota</taxon>
        <taxon>Metazoa</taxon>
        <taxon>Spiralia</taxon>
        <taxon>Lophotrochozoa</taxon>
        <taxon>Mollusca</taxon>
        <taxon>Bivalvia</taxon>
        <taxon>Autobranchia</taxon>
        <taxon>Pteriomorphia</taxon>
        <taxon>Mytilida</taxon>
        <taxon>Mytiloidea</taxon>
        <taxon>Mytilidae</taxon>
        <taxon>Mytilinae</taxon>
        <taxon>Mytilus</taxon>
    </lineage>
</organism>
<dbReference type="AlphaFoldDB" id="A0A6J8C4S5"/>
<dbReference type="OrthoDB" id="10437550at2759"/>
<keyword evidence="2" id="KW-1185">Reference proteome</keyword>
<dbReference type="Proteomes" id="UP000507470">
    <property type="component" value="Unassembled WGS sequence"/>
</dbReference>
<dbReference type="EMBL" id="CACVKT020004542">
    <property type="protein sequence ID" value="CAC5390496.1"/>
    <property type="molecule type" value="Genomic_DNA"/>
</dbReference>
<evidence type="ECO:0000313" key="2">
    <source>
        <dbReference type="Proteomes" id="UP000507470"/>
    </source>
</evidence>
<gene>
    <name evidence="1" type="ORF">MCOR_25590</name>
</gene>
<proteinExistence type="predicted"/>
<protein>
    <submittedName>
        <fullName evidence="1">Uncharacterized protein</fullName>
    </submittedName>
</protein>
<sequence>MYKLFCSGIIGTPTLAFPPRVNNPNKPGAVIPCHYTIEIPATLAPNVMDIMCKHLGYDLVNDIVKFHEVFTPPSHYPDSPDWKCYDIWPPEDLHHLSDRMGSLLQRSATGCDSGSTNGSVKKSNAFTYLLEQVYYSRNLKLITPFAFQRNVVSYSLTNSKICTNITCNWESSGCYSTVHDYICADAEPITCPEGYVHCAIDNNQKFASKRNGLNNNDCCQCNYVYSLGNRSCPNCNRDPKYNPLGYDPYKRTPSQHLEHPPTVIVGETCMVNPNNEEKVGIVLEHLREVCNIPEQRKWLVVWSDGIPYLFGVRLQQYVYVCSSCEELVDTRKESLDDHHRSKHILFT</sequence>
<reference evidence="1 2" key="1">
    <citation type="submission" date="2020-06" db="EMBL/GenBank/DDBJ databases">
        <authorList>
            <person name="Li R."/>
            <person name="Bekaert M."/>
        </authorList>
    </citation>
    <scope>NUCLEOTIDE SEQUENCE [LARGE SCALE GENOMIC DNA]</scope>
    <source>
        <strain evidence="2">wild</strain>
    </source>
</reference>